<name>A0A177C1W2_9PLEO</name>
<feature type="region of interest" description="Disordered" evidence="1">
    <location>
        <begin position="132"/>
        <end position="152"/>
    </location>
</feature>
<gene>
    <name evidence="2" type="ORF">CC84DRAFT_1222109</name>
</gene>
<reference evidence="2 3" key="1">
    <citation type="submission" date="2016-05" db="EMBL/GenBank/DDBJ databases">
        <title>Comparative analysis of secretome profiles of manganese(II)-oxidizing ascomycete fungi.</title>
        <authorList>
            <consortium name="DOE Joint Genome Institute"/>
            <person name="Zeiner C.A."/>
            <person name="Purvine S.O."/>
            <person name="Zink E.M."/>
            <person name="Wu S."/>
            <person name="Pasa-Tolic L."/>
            <person name="Chaput D.L."/>
            <person name="Haridas S."/>
            <person name="Grigoriev I.V."/>
            <person name="Santelli C.M."/>
            <person name="Hansel C.M."/>
        </authorList>
    </citation>
    <scope>NUCLEOTIDE SEQUENCE [LARGE SCALE GENOMIC DNA]</scope>
    <source>
        <strain evidence="2 3">AP3s5-JAC2a</strain>
    </source>
</reference>
<evidence type="ECO:0000313" key="2">
    <source>
        <dbReference type="EMBL" id="OAG00620.1"/>
    </source>
</evidence>
<dbReference type="Proteomes" id="UP000077069">
    <property type="component" value="Unassembled WGS sequence"/>
</dbReference>
<evidence type="ECO:0000313" key="3">
    <source>
        <dbReference type="Proteomes" id="UP000077069"/>
    </source>
</evidence>
<accession>A0A177C1W2</accession>
<proteinExistence type="predicted"/>
<dbReference type="GeneID" id="28766819"/>
<keyword evidence="3" id="KW-1185">Reference proteome</keyword>
<organism evidence="2 3">
    <name type="scientific">Paraphaeosphaeria sporulosa</name>
    <dbReference type="NCBI Taxonomy" id="1460663"/>
    <lineage>
        <taxon>Eukaryota</taxon>
        <taxon>Fungi</taxon>
        <taxon>Dikarya</taxon>
        <taxon>Ascomycota</taxon>
        <taxon>Pezizomycotina</taxon>
        <taxon>Dothideomycetes</taxon>
        <taxon>Pleosporomycetidae</taxon>
        <taxon>Pleosporales</taxon>
        <taxon>Massarineae</taxon>
        <taxon>Didymosphaeriaceae</taxon>
        <taxon>Paraphaeosphaeria</taxon>
    </lineage>
</organism>
<dbReference type="AlphaFoldDB" id="A0A177C1W2"/>
<dbReference type="RefSeq" id="XP_018030985.1">
    <property type="nucleotide sequence ID" value="XM_018183333.1"/>
</dbReference>
<dbReference type="EMBL" id="KV441559">
    <property type="protein sequence ID" value="OAG00620.1"/>
    <property type="molecule type" value="Genomic_DNA"/>
</dbReference>
<evidence type="ECO:0000256" key="1">
    <source>
        <dbReference type="SAM" id="MobiDB-lite"/>
    </source>
</evidence>
<protein>
    <submittedName>
        <fullName evidence="2">Uncharacterized protein</fullName>
    </submittedName>
</protein>
<dbReference type="InParanoid" id="A0A177C1W2"/>
<sequence length="152" mass="17617">MDATRHAFGVILDATIGALARKAFDMGRSVGRCDCLLCRCIVRVAFAIDAFMDATVGALVRAEIRFIIRYLRWFLPLFLRLFFRAQAWARQPWDWQGTKRKAEVMIAMVKQEKHNGDQDIWREQLEAAIKKTDTKREAEGKDSSNLKYEVKF</sequence>